<gene>
    <name evidence="8" type="ORF">COHA_000391</name>
</gene>
<evidence type="ECO:0000256" key="2">
    <source>
        <dbReference type="ARBA" id="ARBA00020974"/>
    </source>
</evidence>
<reference evidence="8" key="1">
    <citation type="submission" date="2020-11" db="EMBL/GenBank/DDBJ databases">
        <title>Chlorella ohadii genome sequencing and assembly.</title>
        <authorList>
            <person name="Murik O."/>
            <person name="Treves H."/>
            <person name="Kedem I."/>
            <person name="Shotland Y."/>
            <person name="Kaplan A."/>
        </authorList>
    </citation>
    <scope>NUCLEOTIDE SEQUENCE</scope>
    <source>
        <strain evidence="8">1</strain>
    </source>
</reference>
<evidence type="ECO:0000256" key="5">
    <source>
        <dbReference type="SAM" id="MobiDB-lite"/>
    </source>
</evidence>
<feature type="region of interest" description="Disordered" evidence="5">
    <location>
        <begin position="268"/>
        <end position="298"/>
    </location>
</feature>
<comment type="caution">
    <text evidence="8">The sequence shown here is derived from an EMBL/GenBank/DDBJ whole genome shotgun (WGS) entry which is preliminary data.</text>
</comment>
<dbReference type="Pfam" id="PF10392">
    <property type="entry name" value="COG5_N"/>
    <property type="match status" value="1"/>
</dbReference>
<evidence type="ECO:0000313" key="8">
    <source>
        <dbReference type="EMBL" id="KAI7846130.1"/>
    </source>
</evidence>
<accession>A0AAD5DY25</accession>
<evidence type="ECO:0000259" key="6">
    <source>
        <dbReference type="Pfam" id="PF10392"/>
    </source>
</evidence>
<dbReference type="InterPro" id="IPR049176">
    <property type="entry name" value="COG5_N"/>
</dbReference>
<dbReference type="Pfam" id="PF20649">
    <property type="entry name" value="COG5_C"/>
    <property type="match status" value="1"/>
</dbReference>
<dbReference type="AlphaFoldDB" id="A0AAD5DY25"/>
<organism evidence="8 9">
    <name type="scientific">Chlorella ohadii</name>
    <dbReference type="NCBI Taxonomy" id="2649997"/>
    <lineage>
        <taxon>Eukaryota</taxon>
        <taxon>Viridiplantae</taxon>
        <taxon>Chlorophyta</taxon>
        <taxon>core chlorophytes</taxon>
        <taxon>Trebouxiophyceae</taxon>
        <taxon>Chlorellales</taxon>
        <taxon>Chlorellaceae</taxon>
        <taxon>Chlorella clade</taxon>
        <taxon>Chlorella</taxon>
    </lineage>
</organism>
<comment type="subcellular location">
    <subcellularLocation>
        <location evidence="1">Golgi apparatus membrane</location>
        <topology evidence="1">Peripheral membrane protein</topology>
    </subcellularLocation>
</comment>
<name>A0AAD5DY25_9CHLO</name>
<dbReference type="GO" id="GO:0017119">
    <property type="term" value="C:Golgi transport complex"/>
    <property type="evidence" value="ECO:0007669"/>
    <property type="project" value="InterPro"/>
</dbReference>
<dbReference type="GO" id="GO:0000139">
    <property type="term" value="C:Golgi membrane"/>
    <property type="evidence" value="ECO:0007669"/>
    <property type="project" value="UniProtKB-SubCell"/>
</dbReference>
<dbReference type="Proteomes" id="UP001205105">
    <property type="component" value="Unassembled WGS sequence"/>
</dbReference>
<feature type="compositionally biased region" description="Gly residues" evidence="5">
    <location>
        <begin position="273"/>
        <end position="282"/>
    </location>
</feature>
<evidence type="ECO:0000256" key="4">
    <source>
        <dbReference type="ARBA" id="ARBA00023136"/>
    </source>
</evidence>
<keyword evidence="9" id="KW-1185">Reference proteome</keyword>
<evidence type="ECO:0000256" key="1">
    <source>
        <dbReference type="ARBA" id="ARBA00004395"/>
    </source>
</evidence>
<dbReference type="PANTHER" id="PTHR13228:SF3">
    <property type="entry name" value="CONSERVED OLIGOMERIC GOLGI COMPLEX SUBUNIT 5"/>
    <property type="match status" value="1"/>
</dbReference>
<dbReference type="GO" id="GO:0006891">
    <property type="term" value="P:intra-Golgi vesicle-mediated transport"/>
    <property type="evidence" value="ECO:0007669"/>
    <property type="project" value="InterPro"/>
</dbReference>
<dbReference type="InterPro" id="IPR019465">
    <property type="entry name" value="Cog5"/>
</dbReference>
<dbReference type="InterPro" id="IPR048485">
    <property type="entry name" value="COG5_helical"/>
</dbReference>
<proteinExistence type="predicted"/>
<dbReference type="PANTHER" id="PTHR13228">
    <property type="entry name" value="CONSERVED OLIGOMERIC GOLGI COMPLEX COMPONENT 5"/>
    <property type="match status" value="1"/>
</dbReference>
<keyword evidence="3" id="KW-0333">Golgi apparatus</keyword>
<feature type="domain" description="Conserved oligomeric Golgi complex subunit 5 N-terminal" evidence="6">
    <location>
        <begin position="25"/>
        <end position="149"/>
    </location>
</feature>
<protein>
    <recommendedName>
        <fullName evidence="2">Conserved oligomeric Golgi complex subunit 5</fullName>
    </recommendedName>
</protein>
<dbReference type="EMBL" id="JADXDR010000009">
    <property type="protein sequence ID" value="KAI7846130.1"/>
    <property type="molecule type" value="Genomic_DNA"/>
</dbReference>
<evidence type="ECO:0000313" key="9">
    <source>
        <dbReference type="Proteomes" id="UP001205105"/>
    </source>
</evidence>
<evidence type="ECO:0000256" key="3">
    <source>
        <dbReference type="ARBA" id="ARBA00023034"/>
    </source>
</evidence>
<sequence length="835" mass="86826">MGGGGSASGDGGSALELLASARFAPFRDEAFDPASFASRSLTESHTTAQAQTEQLQQGVAALDGALRQLVLNHQDDLIAQTARLTEAESAVQRIALSVRSLQMVAARVRAEVAEPLQQIATRTQQLRNLQATVDLLRHVIHRLKLVQKLRQQMGAADAAGILEVAKAAKLLSEIAAVDAEADLGGIDAVDADAEFLQTAAAVVRSQTEAALKAGLECLSQADVGSALQVLFNLNELQQAVMQLADSAAASFGRELAAALDPRKLSASSVAAGSSGGPGGAKSLGGPLPGSTAKASGAHVARSGAASSPALRQVQEVLWEKLGAAVDQLQRSAVEVWHLQRVLGKKRDPLSHTLFLDVVAPGDDDLLPLDRFWSRAIAAASDCFAAAFSTARGGFVRDTLVAGYPRLAVLLEGAAARVLRDSAARDAAPALDDEQARAGLGSAAALLDSAADFQNAYLAASLARLTEAATAAFPGSTSRPLPSAADLQKAIARMHEELKAATGSARLALLVASTVGQALRAVAQKAELTAASGPDLRAVGGACNAAQLRNIALCNCLQEVHRSVVGMGGRLPPAAAEALAGPLADLQAAALEAVAPTFRALVETAEELLLQMHSAPAYGAAAGGTGGEGDGGGEPGVTDTSSFMRDLARHLTHCRLEYLSKFNPSPASPIPSVARSLVERMAARLVLFAVRHASLLRPLPQAGKLQLAKDLAELEAAVGQQLLPLEQLGGPARALRAFRRLLFLEAPELEGSPLLKELPRPEVLHHLYSRAPPALESPHVRSGLTPTQYSLWLDGHSQEETLKFIRTALEACAAKAKGAEGAEQLLPLMRRLAATG</sequence>
<evidence type="ECO:0000259" key="7">
    <source>
        <dbReference type="Pfam" id="PF20649"/>
    </source>
</evidence>
<keyword evidence="4" id="KW-0472">Membrane</keyword>
<feature type="domain" description="Conserved oligomeric Golgi complex subunit 5 helical" evidence="7">
    <location>
        <begin position="183"/>
        <end position="411"/>
    </location>
</feature>